<accession>A0AAE1F1K3</accession>
<protein>
    <submittedName>
        <fullName evidence="1">Uncharacterized protein</fullName>
    </submittedName>
</protein>
<organism evidence="1 2">
    <name type="scientific">Petrolisthes cinctipes</name>
    <name type="common">Flat porcelain crab</name>
    <dbReference type="NCBI Taxonomy" id="88211"/>
    <lineage>
        <taxon>Eukaryota</taxon>
        <taxon>Metazoa</taxon>
        <taxon>Ecdysozoa</taxon>
        <taxon>Arthropoda</taxon>
        <taxon>Crustacea</taxon>
        <taxon>Multicrustacea</taxon>
        <taxon>Malacostraca</taxon>
        <taxon>Eumalacostraca</taxon>
        <taxon>Eucarida</taxon>
        <taxon>Decapoda</taxon>
        <taxon>Pleocyemata</taxon>
        <taxon>Anomura</taxon>
        <taxon>Galatheoidea</taxon>
        <taxon>Porcellanidae</taxon>
        <taxon>Petrolisthes</taxon>
    </lineage>
</organism>
<name>A0AAE1F1K3_PETCI</name>
<reference evidence="1" key="1">
    <citation type="submission" date="2023-10" db="EMBL/GenBank/DDBJ databases">
        <title>Genome assemblies of two species of porcelain crab, Petrolisthes cinctipes and Petrolisthes manimaculis (Anomura: Porcellanidae).</title>
        <authorList>
            <person name="Angst P."/>
        </authorList>
    </citation>
    <scope>NUCLEOTIDE SEQUENCE</scope>
    <source>
        <strain evidence="1">PB745_01</strain>
        <tissue evidence="1">Gill</tissue>
    </source>
</reference>
<gene>
    <name evidence="1" type="ORF">Pcinc_028665</name>
</gene>
<comment type="caution">
    <text evidence="1">The sequence shown here is derived from an EMBL/GenBank/DDBJ whole genome shotgun (WGS) entry which is preliminary data.</text>
</comment>
<evidence type="ECO:0000313" key="1">
    <source>
        <dbReference type="EMBL" id="KAK3865755.1"/>
    </source>
</evidence>
<dbReference type="Proteomes" id="UP001286313">
    <property type="component" value="Unassembled WGS sequence"/>
</dbReference>
<sequence>MDRLSVAGERDIFSLVLHASLKQKLPAPHPLAILLRPLTLPSTPPILQSPYLAHPTILLRPLTLPPTPCTHPAIPLPRPSCYPPPTPHPTPYPMHPSCYPPTSPILLSPSDPSPRPLPHPVTCRQLGLRDTPYQPRLSLPSLPATFAKCGTSHRQFATLAPISRATHSFTHWFMLREFILVLKCHKKPPDTTTALHGK</sequence>
<evidence type="ECO:0000313" key="2">
    <source>
        <dbReference type="Proteomes" id="UP001286313"/>
    </source>
</evidence>
<dbReference type="EMBL" id="JAWQEG010003529">
    <property type="protein sequence ID" value="KAK3865755.1"/>
    <property type="molecule type" value="Genomic_DNA"/>
</dbReference>
<dbReference type="AlphaFoldDB" id="A0AAE1F1K3"/>
<keyword evidence="2" id="KW-1185">Reference proteome</keyword>
<proteinExistence type="predicted"/>